<dbReference type="InterPro" id="IPR000595">
    <property type="entry name" value="cNMP-bd_dom"/>
</dbReference>
<evidence type="ECO:0000313" key="3">
    <source>
        <dbReference type="EMBL" id="KUF88384.1"/>
    </source>
</evidence>
<reference evidence="3 4" key="1">
    <citation type="submission" date="2015-11" db="EMBL/GenBank/DDBJ databases">
        <title>Genomes and virulence difference between two physiological races of Phytophthora nicotianae.</title>
        <authorList>
            <person name="Liu H."/>
            <person name="Ma X."/>
            <person name="Yu H."/>
            <person name="Fang D."/>
            <person name="Li Y."/>
            <person name="Wang X."/>
            <person name="Wang W."/>
            <person name="Dong Y."/>
            <person name="Xiao B."/>
        </authorList>
    </citation>
    <scope>NUCLEOTIDE SEQUENCE [LARGE SCALE GENOMIC DNA]</scope>
    <source>
        <strain evidence="4">race 1</strain>
    </source>
</reference>
<dbReference type="Proteomes" id="UP000054636">
    <property type="component" value="Unassembled WGS sequence"/>
</dbReference>
<feature type="domain" description="Cyclic nucleotide-binding" evidence="2">
    <location>
        <begin position="1"/>
        <end position="64"/>
    </location>
</feature>
<name>A0A0W8CVV7_PHYNI</name>
<dbReference type="InterPro" id="IPR018490">
    <property type="entry name" value="cNMP-bd_dom_sf"/>
</dbReference>
<dbReference type="EMBL" id="LNFP01000980">
    <property type="protein sequence ID" value="KUF88384.1"/>
    <property type="molecule type" value="Genomic_DNA"/>
</dbReference>
<dbReference type="AlphaFoldDB" id="A0A0W8CVV7"/>
<evidence type="ECO:0000313" key="4">
    <source>
        <dbReference type="Proteomes" id="UP000054636"/>
    </source>
</evidence>
<feature type="region of interest" description="Disordered" evidence="1">
    <location>
        <begin position="220"/>
        <end position="239"/>
    </location>
</feature>
<evidence type="ECO:0000259" key="2">
    <source>
        <dbReference type="PROSITE" id="PS50042"/>
    </source>
</evidence>
<dbReference type="Gene3D" id="2.60.120.10">
    <property type="entry name" value="Jelly Rolls"/>
    <property type="match status" value="1"/>
</dbReference>
<organism evidence="3 4">
    <name type="scientific">Phytophthora nicotianae</name>
    <name type="common">Potato buckeye rot agent</name>
    <name type="synonym">Phytophthora parasitica</name>
    <dbReference type="NCBI Taxonomy" id="4792"/>
    <lineage>
        <taxon>Eukaryota</taxon>
        <taxon>Sar</taxon>
        <taxon>Stramenopiles</taxon>
        <taxon>Oomycota</taxon>
        <taxon>Peronosporomycetes</taxon>
        <taxon>Peronosporales</taxon>
        <taxon>Peronosporaceae</taxon>
        <taxon>Phytophthora</taxon>
    </lineage>
</organism>
<feature type="compositionally biased region" description="Polar residues" evidence="1">
    <location>
        <begin position="291"/>
        <end position="300"/>
    </location>
</feature>
<dbReference type="PROSITE" id="PS50042">
    <property type="entry name" value="CNMP_BINDING_3"/>
    <property type="match status" value="1"/>
</dbReference>
<proteinExistence type="predicted"/>
<gene>
    <name evidence="3" type="ORF">AM588_10004803</name>
</gene>
<comment type="caution">
    <text evidence="3">The sequence shown here is derived from an EMBL/GenBank/DDBJ whole genome shotgun (WGS) entry which is preliminary data.</text>
</comment>
<dbReference type="SUPFAM" id="SSF51206">
    <property type="entry name" value="cAMP-binding domain-like"/>
    <property type="match status" value="1"/>
</dbReference>
<feature type="region of interest" description="Disordered" evidence="1">
    <location>
        <begin position="254"/>
        <end position="314"/>
    </location>
</feature>
<evidence type="ECO:0000256" key="1">
    <source>
        <dbReference type="SAM" id="MobiDB-lite"/>
    </source>
</evidence>
<sequence>MYFVVRGYLYSTSESQPNRTSSYSKGAYFGEKGLLVCSVSACSIRTLRACDLLSLGSDSLLRVLQSHRVTKLAYEIATQAVQIVKSRERVTSSVTATETEWGEAVMAAIRLKNTEVSATGSSAHDIVVEDELNAGVQSRKHILELLGYFTTLERAVDAFGAFRQLLQLIVPNGQLHDFGEPTEVPVEKSPTMSEIDVRTEEQVQALAVIGRLFRRKANTVAPMTTTTSSTPKQEEPVPSGVADHLMQYESAQLIPAPTLKPIENQSRRESARSLSSSQHISQPRLVAVSPLASQPVTPVESTPAPEVQPGADGI</sequence>
<dbReference type="InterPro" id="IPR014710">
    <property type="entry name" value="RmlC-like_jellyroll"/>
</dbReference>
<accession>A0A0W8CVV7</accession>
<protein>
    <recommendedName>
        <fullName evidence="2">Cyclic nucleotide-binding domain-containing protein</fullName>
    </recommendedName>
</protein>